<organism evidence="1 2">
    <name type="scientific">Cristinia sonorae</name>
    <dbReference type="NCBI Taxonomy" id="1940300"/>
    <lineage>
        <taxon>Eukaryota</taxon>
        <taxon>Fungi</taxon>
        <taxon>Dikarya</taxon>
        <taxon>Basidiomycota</taxon>
        <taxon>Agaricomycotina</taxon>
        <taxon>Agaricomycetes</taxon>
        <taxon>Agaricomycetidae</taxon>
        <taxon>Agaricales</taxon>
        <taxon>Pleurotineae</taxon>
        <taxon>Stephanosporaceae</taxon>
        <taxon>Cristinia</taxon>
    </lineage>
</organism>
<proteinExistence type="predicted"/>
<accession>A0A8K0UHI8</accession>
<dbReference type="AlphaFoldDB" id="A0A8K0UHI8"/>
<evidence type="ECO:0000313" key="1">
    <source>
        <dbReference type="EMBL" id="KAH8088975.1"/>
    </source>
</evidence>
<comment type="caution">
    <text evidence="1">The sequence shown here is derived from an EMBL/GenBank/DDBJ whole genome shotgun (WGS) entry which is preliminary data.</text>
</comment>
<protein>
    <submittedName>
        <fullName evidence="1">Uncharacterized protein</fullName>
    </submittedName>
</protein>
<gene>
    <name evidence="1" type="ORF">BXZ70DRAFT_910079</name>
</gene>
<dbReference type="EMBL" id="JAEVFJ010000039">
    <property type="protein sequence ID" value="KAH8088975.1"/>
    <property type="molecule type" value="Genomic_DNA"/>
</dbReference>
<name>A0A8K0UHI8_9AGAR</name>
<reference evidence="1" key="1">
    <citation type="journal article" date="2021" name="New Phytol.">
        <title>Evolutionary innovations through gain and loss of genes in the ectomycorrhizal Boletales.</title>
        <authorList>
            <person name="Wu G."/>
            <person name="Miyauchi S."/>
            <person name="Morin E."/>
            <person name="Kuo A."/>
            <person name="Drula E."/>
            <person name="Varga T."/>
            <person name="Kohler A."/>
            <person name="Feng B."/>
            <person name="Cao Y."/>
            <person name="Lipzen A."/>
            <person name="Daum C."/>
            <person name="Hundley H."/>
            <person name="Pangilinan J."/>
            <person name="Johnson J."/>
            <person name="Barry K."/>
            <person name="LaButti K."/>
            <person name="Ng V."/>
            <person name="Ahrendt S."/>
            <person name="Min B."/>
            <person name="Choi I.G."/>
            <person name="Park H."/>
            <person name="Plett J.M."/>
            <person name="Magnuson J."/>
            <person name="Spatafora J.W."/>
            <person name="Nagy L.G."/>
            <person name="Henrissat B."/>
            <person name="Grigoriev I.V."/>
            <person name="Yang Z.L."/>
            <person name="Xu J."/>
            <person name="Martin F.M."/>
        </authorList>
    </citation>
    <scope>NUCLEOTIDE SEQUENCE</scope>
    <source>
        <strain evidence="1">KKN 215</strain>
    </source>
</reference>
<sequence length="190" mass="20896">MNLKVLKSLRRRIRRVIGASFQVAMSQSDSAASASASASAAAAAEVPATTPKAPAAPPKDLFDSILFAFRPSEEYGGGVLAYGQQLFNYLKDRGNGTQDLNLVPVEVLHHYKDTTRVEHEFFMVGFKVDLDRNKAEVLSPVAPILEIIEKLLARVVDIFALMSTVSVFCRLLFAIRYASELHHDATFARV</sequence>
<dbReference type="Proteomes" id="UP000813824">
    <property type="component" value="Unassembled WGS sequence"/>
</dbReference>
<keyword evidence="2" id="KW-1185">Reference proteome</keyword>
<evidence type="ECO:0000313" key="2">
    <source>
        <dbReference type="Proteomes" id="UP000813824"/>
    </source>
</evidence>